<keyword evidence="1" id="KW-0378">Hydrolase</keyword>
<evidence type="ECO:0000313" key="3">
    <source>
        <dbReference type="EMBL" id="QQS99194.1"/>
    </source>
</evidence>
<dbReference type="SUPFAM" id="SSF53187">
    <property type="entry name" value="Zn-dependent exopeptidases"/>
    <property type="match status" value="1"/>
</dbReference>
<dbReference type="Gene3D" id="3.40.630.40">
    <property type="entry name" value="Zn-dependent exopeptidases"/>
    <property type="match status" value="1"/>
</dbReference>
<dbReference type="GO" id="GO:0008745">
    <property type="term" value="F:N-acetylmuramoyl-L-alanine amidase activity"/>
    <property type="evidence" value="ECO:0007669"/>
    <property type="project" value="InterPro"/>
</dbReference>
<organism evidence="3 4">
    <name type="scientific">Peribacillus psychrosaccharolyticus</name>
    <name type="common">Bacillus psychrosaccharolyticus</name>
    <dbReference type="NCBI Taxonomy" id="1407"/>
    <lineage>
        <taxon>Bacteria</taxon>
        <taxon>Bacillati</taxon>
        <taxon>Bacillota</taxon>
        <taxon>Bacilli</taxon>
        <taxon>Bacillales</taxon>
        <taxon>Bacillaceae</taxon>
        <taxon>Peribacillus</taxon>
    </lineage>
</organism>
<gene>
    <name evidence="3" type="ORF">I6J18_16325</name>
</gene>
<dbReference type="Proteomes" id="UP000595254">
    <property type="component" value="Chromosome"/>
</dbReference>
<dbReference type="PANTHER" id="PTHR30404">
    <property type="entry name" value="N-ACETYLMURAMOYL-L-ALANINE AMIDASE"/>
    <property type="match status" value="1"/>
</dbReference>
<protein>
    <submittedName>
        <fullName evidence="3">N-acetylmuramoyl-L-alanine amidase</fullName>
    </submittedName>
</protein>
<proteinExistence type="predicted"/>
<dbReference type="SMART" id="SM00646">
    <property type="entry name" value="Ami_3"/>
    <property type="match status" value="1"/>
</dbReference>
<dbReference type="AlphaFoldDB" id="A0A974NJZ2"/>
<dbReference type="Pfam" id="PF01520">
    <property type="entry name" value="Amidase_3"/>
    <property type="match status" value="1"/>
</dbReference>
<dbReference type="GO" id="GO:0030288">
    <property type="term" value="C:outer membrane-bounded periplasmic space"/>
    <property type="evidence" value="ECO:0007669"/>
    <property type="project" value="TreeGrafter"/>
</dbReference>
<sequence>MKIMIDAGHGYQTHGKQTPDGMKEYIFNRSVAAHLKNYLKGFKDTYVYFAHSDLEDVPLRERTNKANTLSVDLYLSIHANAAGSGGWHAAKGIETYIYLSKPSEALALANCIQLDLVSVTGLKNRGIKTAEFHVLRYTQCPSILIECGFMTNHREAALLKSEIYRKTCANSIGKSIVQFYRMAKK</sequence>
<keyword evidence="4" id="KW-1185">Reference proteome</keyword>
<dbReference type="CDD" id="cd02696">
    <property type="entry name" value="MurNAc-LAA"/>
    <property type="match status" value="1"/>
</dbReference>
<accession>A0A974NJZ2</accession>
<dbReference type="KEGG" id="ppsr:I6J18_16325"/>
<feature type="domain" description="MurNAc-LAA" evidence="2">
    <location>
        <begin position="63"/>
        <end position="177"/>
    </location>
</feature>
<dbReference type="RefSeq" id="WP_040375804.1">
    <property type="nucleotide sequence ID" value="NZ_CP068053.1"/>
</dbReference>
<dbReference type="GO" id="GO:0009253">
    <property type="term" value="P:peptidoglycan catabolic process"/>
    <property type="evidence" value="ECO:0007669"/>
    <property type="project" value="InterPro"/>
</dbReference>
<dbReference type="EMBL" id="CP068053">
    <property type="protein sequence ID" value="QQS99194.1"/>
    <property type="molecule type" value="Genomic_DNA"/>
</dbReference>
<evidence type="ECO:0000256" key="1">
    <source>
        <dbReference type="ARBA" id="ARBA00022801"/>
    </source>
</evidence>
<dbReference type="InterPro" id="IPR050695">
    <property type="entry name" value="N-acetylmuramoyl_amidase_3"/>
</dbReference>
<dbReference type="InterPro" id="IPR002508">
    <property type="entry name" value="MurNAc-LAA_cat"/>
</dbReference>
<dbReference type="PANTHER" id="PTHR30404:SF0">
    <property type="entry name" value="N-ACETYLMURAMOYL-L-ALANINE AMIDASE AMIC"/>
    <property type="match status" value="1"/>
</dbReference>
<name>A0A974NJZ2_PERPY</name>
<evidence type="ECO:0000313" key="4">
    <source>
        <dbReference type="Proteomes" id="UP000595254"/>
    </source>
</evidence>
<reference evidence="3 4" key="1">
    <citation type="submission" date="2021-01" db="EMBL/GenBank/DDBJ databases">
        <title>FDA dAtabase for Regulatory Grade micrObial Sequences (FDA-ARGOS): Supporting development and validation of Infectious Disease Dx tests.</title>
        <authorList>
            <person name="Nelson B."/>
            <person name="Plummer A."/>
            <person name="Tallon L."/>
            <person name="Sadzewicz L."/>
            <person name="Zhao X."/>
            <person name="Boylan J."/>
            <person name="Ott S."/>
            <person name="Bowen H."/>
            <person name="Vavikolanu K."/>
            <person name="Mehta A."/>
            <person name="Aluvathingal J."/>
            <person name="Nadendla S."/>
            <person name="Myers T."/>
            <person name="Yan Y."/>
            <person name="Sichtig H."/>
        </authorList>
    </citation>
    <scope>NUCLEOTIDE SEQUENCE [LARGE SCALE GENOMIC DNA]</scope>
    <source>
        <strain evidence="3 4">FDAARGOS_1161</strain>
    </source>
</reference>
<evidence type="ECO:0000259" key="2">
    <source>
        <dbReference type="SMART" id="SM00646"/>
    </source>
</evidence>